<dbReference type="AlphaFoldDB" id="A0A1Y2AFY6"/>
<gene>
    <name evidence="2" type="ORF">BCR39DRAFT_553579</name>
</gene>
<evidence type="ECO:0000313" key="3">
    <source>
        <dbReference type="Proteomes" id="UP000193986"/>
    </source>
</evidence>
<dbReference type="Gene3D" id="3.20.20.140">
    <property type="entry name" value="Metal-dependent hydrolases"/>
    <property type="match status" value="1"/>
</dbReference>
<evidence type="ECO:0008006" key="4">
    <source>
        <dbReference type="Google" id="ProtNLM"/>
    </source>
</evidence>
<organism evidence="2 3">
    <name type="scientific">Naematelia encephala</name>
    <dbReference type="NCBI Taxonomy" id="71784"/>
    <lineage>
        <taxon>Eukaryota</taxon>
        <taxon>Fungi</taxon>
        <taxon>Dikarya</taxon>
        <taxon>Basidiomycota</taxon>
        <taxon>Agaricomycotina</taxon>
        <taxon>Tremellomycetes</taxon>
        <taxon>Tremellales</taxon>
        <taxon>Naemateliaceae</taxon>
        <taxon>Naematelia</taxon>
    </lineage>
</organism>
<comment type="caution">
    <text evidence="2">The sequence shown here is derived from an EMBL/GenBank/DDBJ whole genome shotgun (WGS) entry which is preliminary data.</text>
</comment>
<evidence type="ECO:0000313" key="2">
    <source>
        <dbReference type="EMBL" id="ORY21479.1"/>
    </source>
</evidence>
<dbReference type="Proteomes" id="UP000193986">
    <property type="component" value="Unassembled WGS sequence"/>
</dbReference>
<dbReference type="OrthoDB" id="2135488at2759"/>
<dbReference type="InParanoid" id="A0A1Y2AFY6"/>
<keyword evidence="3" id="KW-1185">Reference proteome</keyword>
<accession>A0A1Y2AFY6</accession>
<protein>
    <recommendedName>
        <fullName evidence="4">Amidohydrolase-related domain-containing protein</fullName>
    </recommendedName>
</protein>
<name>A0A1Y2AFY6_9TREE</name>
<reference evidence="2 3" key="1">
    <citation type="submission" date="2016-07" db="EMBL/GenBank/DDBJ databases">
        <title>Pervasive Adenine N6-methylation of Active Genes in Fungi.</title>
        <authorList>
            <consortium name="DOE Joint Genome Institute"/>
            <person name="Mondo S.J."/>
            <person name="Dannebaum R.O."/>
            <person name="Kuo R.C."/>
            <person name="Labutti K."/>
            <person name="Haridas S."/>
            <person name="Kuo A."/>
            <person name="Salamov A."/>
            <person name="Ahrendt S.R."/>
            <person name="Lipzen A."/>
            <person name="Sullivan W."/>
            <person name="Andreopoulos W.B."/>
            <person name="Clum A."/>
            <person name="Lindquist E."/>
            <person name="Daum C."/>
            <person name="Ramamoorthy G.K."/>
            <person name="Gryganskyi A."/>
            <person name="Culley D."/>
            <person name="Magnuson J.K."/>
            <person name="James T.Y."/>
            <person name="O'Malley M.A."/>
            <person name="Stajich J.E."/>
            <person name="Spatafora J.W."/>
            <person name="Visel A."/>
            <person name="Grigoriev I.V."/>
        </authorList>
    </citation>
    <scope>NUCLEOTIDE SEQUENCE [LARGE SCALE GENOMIC DNA]</scope>
    <source>
        <strain evidence="2 3">68-887.2</strain>
    </source>
</reference>
<dbReference type="EMBL" id="MCFC01000110">
    <property type="protein sequence ID" value="ORY21479.1"/>
    <property type="molecule type" value="Genomic_DNA"/>
</dbReference>
<dbReference type="SUPFAM" id="SSF51556">
    <property type="entry name" value="Metallo-dependent hydrolases"/>
    <property type="match status" value="1"/>
</dbReference>
<dbReference type="STRING" id="71784.A0A1Y2AFY6"/>
<evidence type="ECO:0000256" key="1">
    <source>
        <dbReference type="SAM" id="MobiDB-lite"/>
    </source>
</evidence>
<proteinExistence type="predicted"/>
<dbReference type="InterPro" id="IPR032466">
    <property type="entry name" value="Metal_Hydrolase"/>
</dbReference>
<sequence>MPPKRPPPLDRGLFVGDGPLAPGSAPLPPSPSTIHPAYIIDAHTFPSESLSTDAAPLFSSLPEGYSRPTVKSAVEVKLDVGADPAQSVLGVKPFSIHPTVLNLSLAASPSITNIARGAVDIIVPCTSHLSAQDWDLLDEAVNDIDRSWGNGTGKIVISGLLPPPLTSSSSKLMNDEMYSLYIERLSQLSLLPNVFLKALPPVVDQNSQTSDWWKERKEVERVLRMYLSPTIEAIGTHRVIFGSDPALTIEDLKNNTLNIVDLAQPIPSGEWYALLRKSVAELGEGEEAMSDIMGGNAAGVYQLQ</sequence>
<feature type="region of interest" description="Disordered" evidence="1">
    <location>
        <begin position="1"/>
        <end position="28"/>
    </location>
</feature>